<gene>
    <name evidence="2" type="ORF">TSPGSL018_19183</name>
</gene>
<organism evidence="2">
    <name type="scientific">Tetraselmis sp. GSL018</name>
    <dbReference type="NCBI Taxonomy" id="582737"/>
    <lineage>
        <taxon>Eukaryota</taxon>
        <taxon>Viridiplantae</taxon>
        <taxon>Chlorophyta</taxon>
        <taxon>core chlorophytes</taxon>
        <taxon>Chlorodendrophyceae</taxon>
        <taxon>Chlorodendrales</taxon>
        <taxon>Chlorodendraceae</taxon>
        <taxon>Tetraselmis</taxon>
    </lineage>
</organism>
<feature type="non-terminal residue" evidence="2">
    <location>
        <position position="1"/>
    </location>
</feature>
<reference evidence="2" key="1">
    <citation type="submission" date="2014-05" db="EMBL/GenBank/DDBJ databases">
        <title>The transcriptome of the halophilic microalga Tetraselmis sp. GSL018 isolated from the Great Salt Lake, Utah.</title>
        <authorList>
            <person name="Jinkerson R.E."/>
            <person name="D'Adamo S."/>
            <person name="Posewitz M.C."/>
        </authorList>
    </citation>
    <scope>NUCLEOTIDE SEQUENCE</scope>
    <source>
        <strain evidence="2">GSL018</strain>
    </source>
</reference>
<dbReference type="EMBL" id="GBEZ01022819">
    <property type="protein sequence ID" value="JAC64036.1"/>
    <property type="molecule type" value="Transcribed_RNA"/>
</dbReference>
<evidence type="ECO:0000256" key="1">
    <source>
        <dbReference type="SAM" id="MobiDB-lite"/>
    </source>
</evidence>
<name>A0A061R0H1_9CHLO</name>
<accession>A0A061R0H1</accession>
<feature type="non-terminal residue" evidence="2">
    <location>
        <position position="79"/>
    </location>
</feature>
<feature type="region of interest" description="Disordered" evidence="1">
    <location>
        <begin position="13"/>
        <end position="79"/>
    </location>
</feature>
<protein>
    <submittedName>
        <fullName evidence="2">Uncharacterized protein</fullName>
    </submittedName>
</protein>
<sequence>EGRRPARTVLAARPETSVPRPLAQVHRRNPSAPGKKAGAPDRGRGAQARGKRAGACTTEGGRAGRVPDLWRRRLPVARP</sequence>
<evidence type="ECO:0000313" key="2">
    <source>
        <dbReference type="EMBL" id="JAC64036.1"/>
    </source>
</evidence>
<dbReference type="AlphaFoldDB" id="A0A061R0H1"/>
<proteinExistence type="predicted"/>